<sequence length="340" mass="39459">MKSKDVQTAVKNKHENGDGPTKIYRDLGGVVSLRTIKLWIQMINRTGSINLAHSPGRPRTARTKKNILKAKRRLVQKKRVSSSLLASKLRISRTSARRILREDLGCFPYKKIKQPKLTDLQKRKRVKFANWVLNNYTKEDTKKWLFTDEKYFDLDGVYNVQNDRIWAVSREEADKQGGIYQKTKFPVKVMVWLGVCAEGLTVPVIMENGTMDAERYISDVLPIALKYGNKMLGNKWTYQQDGAKPHTHHSSQKWCADHFPDFISKDRWPPNSPDLCPLDYSLWNELAESMDWKNITTKATLIDEIKRSVKKIKKEKILHSVLDFTVRLRLIQKNGGNYIR</sequence>
<dbReference type="Proteomes" id="UP000663852">
    <property type="component" value="Unassembled WGS sequence"/>
</dbReference>
<dbReference type="GO" id="GO:0003676">
    <property type="term" value="F:nucleic acid binding"/>
    <property type="evidence" value="ECO:0007669"/>
    <property type="project" value="InterPro"/>
</dbReference>
<proteinExistence type="predicted"/>
<comment type="caution">
    <text evidence="1">The sequence shown here is derived from an EMBL/GenBank/DDBJ whole genome shotgun (WGS) entry which is preliminary data.</text>
</comment>
<dbReference type="Gene3D" id="3.30.420.10">
    <property type="entry name" value="Ribonuclease H-like superfamily/Ribonuclease H"/>
    <property type="match status" value="1"/>
</dbReference>
<protein>
    <submittedName>
        <fullName evidence="1">Uncharacterized protein</fullName>
    </submittedName>
</protein>
<dbReference type="OrthoDB" id="10027189at2759"/>
<accession>A0A815MDC2</accession>
<reference evidence="1" key="1">
    <citation type="submission" date="2021-02" db="EMBL/GenBank/DDBJ databases">
        <authorList>
            <person name="Nowell W R."/>
        </authorList>
    </citation>
    <scope>NUCLEOTIDE SEQUENCE</scope>
</reference>
<evidence type="ECO:0000313" key="2">
    <source>
        <dbReference type="EMBL" id="CAF1493939.1"/>
    </source>
</evidence>
<dbReference type="EMBL" id="CAJNOR010003477">
    <property type="protein sequence ID" value="CAF1417886.1"/>
    <property type="molecule type" value="Genomic_DNA"/>
</dbReference>
<evidence type="ECO:0000313" key="3">
    <source>
        <dbReference type="Proteomes" id="UP000663828"/>
    </source>
</evidence>
<gene>
    <name evidence="2" type="ORF">EDS130_LOCUS42195</name>
    <name evidence="1" type="ORF">XAT740_LOCUS35040</name>
</gene>
<dbReference type="EMBL" id="CAJNOJ010000600">
    <property type="protein sequence ID" value="CAF1493939.1"/>
    <property type="molecule type" value="Genomic_DNA"/>
</dbReference>
<keyword evidence="3" id="KW-1185">Reference proteome</keyword>
<dbReference type="PANTHER" id="PTHR46068">
    <property type="entry name" value="PROTEIN CBG27172"/>
    <property type="match status" value="1"/>
</dbReference>
<dbReference type="AlphaFoldDB" id="A0A815MDC2"/>
<name>A0A815MDC2_ADIRI</name>
<dbReference type="Proteomes" id="UP000663828">
    <property type="component" value="Unassembled WGS sequence"/>
</dbReference>
<evidence type="ECO:0000313" key="1">
    <source>
        <dbReference type="EMBL" id="CAF1417886.1"/>
    </source>
</evidence>
<dbReference type="PANTHER" id="PTHR46068:SF1">
    <property type="entry name" value="TRANSPOSASE IS30-LIKE HTH DOMAIN-CONTAINING PROTEIN"/>
    <property type="match status" value="1"/>
</dbReference>
<organism evidence="1 3">
    <name type="scientific">Adineta ricciae</name>
    <name type="common">Rotifer</name>
    <dbReference type="NCBI Taxonomy" id="249248"/>
    <lineage>
        <taxon>Eukaryota</taxon>
        <taxon>Metazoa</taxon>
        <taxon>Spiralia</taxon>
        <taxon>Gnathifera</taxon>
        <taxon>Rotifera</taxon>
        <taxon>Eurotatoria</taxon>
        <taxon>Bdelloidea</taxon>
        <taxon>Adinetida</taxon>
        <taxon>Adinetidae</taxon>
        <taxon>Adineta</taxon>
    </lineage>
</organism>
<dbReference type="InterPro" id="IPR036397">
    <property type="entry name" value="RNaseH_sf"/>
</dbReference>